<accession>A0ABU8XSR2</accession>
<organism evidence="2 3">
    <name type="scientific">Benzoatithermus flavus</name>
    <dbReference type="NCBI Taxonomy" id="3108223"/>
    <lineage>
        <taxon>Bacteria</taxon>
        <taxon>Pseudomonadati</taxon>
        <taxon>Pseudomonadota</taxon>
        <taxon>Alphaproteobacteria</taxon>
        <taxon>Geminicoccales</taxon>
        <taxon>Geminicoccaceae</taxon>
        <taxon>Benzoatithermus</taxon>
    </lineage>
</organism>
<evidence type="ECO:0000313" key="2">
    <source>
        <dbReference type="EMBL" id="MEK0084250.1"/>
    </source>
</evidence>
<evidence type="ECO:0000256" key="1">
    <source>
        <dbReference type="SAM" id="Phobius"/>
    </source>
</evidence>
<keyword evidence="3" id="KW-1185">Reference proteome</keyword>
<proteinExistence type="predicted"/>
<dbReference type="Proteomes" id="UP001375743">
    <property type="component" value="Unassembled WGS sequence"/>
</dbReference>
<keyword evidence="1" id="KW-0812">Transmembrane</keyword>
<gene>
    <name evidence="2" type="ORF">U1T56_13890</name>
</gene>
<name>A0ABU8XSR2_9PROT</name>
<keyword evidence="1" id="KW-0472">Membrane</keyword>
<dbReference type="EMBL" id="JBBLZC010000013">
    <property type="protein sequence ID" value="MEK0084250.1"/>
    <property type="molecule type" value="Genomic_DNA"/>
</dbReference>
<comment type="caution">
    <text evidence="2">The sequence shown here is derived from an EMBL/GenBank/DDBJ whole genome shotgun (WGS) entry which is preliminary data.</text>
</comment>
<feature type="transmembrane region" description="Helical" evidence="1">
    <location>
        <begin position="86"/>
        <end position="104"/>
    </location>
</feature>
<reference evidence="2 3" key="1">
    <citation type="submission" date="2024-01" db="EMBL/GenBank/DDBJ databases">
        <title>Multi-omics insights into the function and evolution of sodium benzoate biodegradation pathways in Benzoatithermus flavus gen. nov., sp. nov. from hot spring.</title>
        <authorList>
            <person name="Hu C.-J."/>
            <person name="Li W.-J."/>
        </authorList>
    </citation>
    <scope>NUCLEOTIDE SEQUENCE [LARGE SCALE GENOMIC DNA]</scope>
    <source>
        <strain evidence="2 3">SYSU G07066</strain>
    </source>
</reference>
<dbReference type="RefSeq" id="WP_418160098.1">
    <property type="nucleotide sequence ID" value="NZ_JBBLZC010000013.1"/>
</dbReference>
<protein>
    <submittedName>
        <fullName evidence="2">Uncharacterized protein</fullName>
    </submittedName>
</protein>
<evidence type="ECO:0000313" key="3">
    <source>
        <dbReference type="Proteomes" id="UP001375743"/>
    </source>
</evidence>
<keyword evidence="1" id="KW-1133">Transmembrane helix</keyword>
<feature type="transmembrane region" description="Helical" evidence="1">
    <location>
        <begin position="110"/>
        <end position="131"/>
    </location>
</feature>
<sequence>MMAQNSRKVVREAVAVFEDVSSLEAAVDELRAAGFAEDAISLLAGHDAVEKKLGRMYTRVEELEDDPRAPRTAFVSEKNLGERESWVLGSLTYLPTLIAAGTVVASAGAVAAAIVGTAVGGALIGTIFAHWMDRRHAEWLQEQLDRGGILLWVSTPTAEDERKAIDVLTKHSAHDIHIHEIPVVEP</sequence>